<dbReference type="Proteomes" id="UP000070163">
    <property type="component" value="Unassembled WGS sequence"/>
</dbReference>
<protein>
    <recommendedName>
        <fullName evidence="3">Translation elongation factor-like protein</fullName>
    </recommendedName>
</protein>
<evidence type="ECO:0008006" key="3">
    <source>
        <dbReference type="Google" id="ProtNLM"/>
    </source>
</evidence>
<dbReference type="AlphaFoldDB" id="A0A133U7B2"/>
<comment type="caution">
    <text evidence="1">The sequence shown here is derived from an EMBL/GenBank/DDBJ whole genome shotgun (WGS) entry which is preliminary data.</text>
</comment>
<proteinExistence type="predicted"/>
<dbReference type="Gene3D" id="2.40.30.10">
    <property type="entry name" value="Translation factors"/>
    <property type="match status" value="1"/>
</dbReference>
<accession>A0A133U7B2</accession>
<evidence type="ECO:0000313" key="1">
    <source>
        <dbReference type="EMBL" id="KXA90095.1"/>
    </source>
</evidence>
<dbReference type="InterPro" id="IPR009000">
    <property type="entry name" value="Transl_B-barrel_sf"/>
</dbReference>
<gene>
    <name evidence="1" type="ORF">AKJ57_04490</name>
</gene>
<evidence type="ECO:0000313" key="2">
    <source>
        <dbReference type="Proteomes" id="UP000070163"/>
    </source>
</evidence>
<reference evidence="1 2" key="1">
    <citation type="journal article" date="2016" name="Sci. Rep.">
        <title>Metabolic traits of an uncultured archaeal lineage -MSBL1- from brine pools of the Red Sea.</title>
        <authorList>
            <person name="Mwirichia R."/>
            <person name="Alam I."/>
            <person name="Rashid M."/>
            <person name="Vinu M."/>
            <person name="Ba-Alawi W."/>
            <person name="Anthony Kamau A."/>
            <person name="Kamanda Ngugi D."/>
            <person name="Goker M."/>
            <person name="Klenk H.P."/>
            <person name="Bajic V."/>
            <person name="Stingl U."/>
        </authorList>
    </citation>
    <scope>NUCLEOTIDE SEQUENCE [LARGE SCALE GENOMIC DNA]</scope>
    <source>
        <strain evidence="1">SCGC-AAA259A05</strain>
    </source>
</reference>
<dbReference type="EMBL" id="LHXJ01000055">
    <property type="protein sequence ID" value="KXA90095.1"/>
    <property type="molecule type" value="Genomic_DNA"/>
</dbReference>
<sequence>MGERMVDEPVEKEKIGEITHYFTNISVGVIELRGKLEVGEQISIEGATTDIQQEVESMQIEHEDVKEAGSGDAVGIKVKDRVREGDIVYKMEK</sequence>
<organism evidence="1 2">
    <name type="scientific">candidate division MSBL1 archaeon SCGC-AAA259A05</name>
    <dbReference type="NCBI Taxonomy" id="1698259"/>
    <lineage>
        <taxon>Archaea</taxon>
        <taxon>Methanobacteriati</taxon>
        <taxon>Methanobacteriota</taxon>
        <taxon>candidate division MSBL1</taxon>
    </lineage>
</organism>
<name>A0A133U7B2_9EURY</name>
<keyword evidence="2" id="KW-1185">Reference proteome</keyword>
<dbReference type="SUPFAM" id="SSF50447">
    <property type="entry name" value="Translation proteins"/>
    <property type="match status" value="1"/>
</dbReference>